<accession>A0AA40DZP6</accession>
<evidence type="ECO:0000313" key="2">
    <source>
        <dbReference type="EMBL" id="KAK0717378.1"/>
    </source>
</evidence>
<dbReference type="GeneID" id="85317480"/>
<keyword evidence="3" id="KW-1185">Reference proteome</keyword>
<organism evidence="2 3">
    <name type="scientific">Lasiosphaeria miniovina</name>
    <dbReference type="NCBI Taxonomy" id="1954250"/>
    <lineage>
        <taxon>Eukaryota</taxon>
        <taxon>Fungi</taxon>
        <taxon>Dikarya</taxon>
        <taxon>Ascomycota</taxon>
        <taxon>Pezizomycotina</taxon>
        <taxon>Sordariomycetes</taxon>
        <taxon>Sordariomycetidae</taxon>
        <taxon>Sordariales</taxon>
        <taxon>Lasiosphaeriaceae</taxon>
        <taxon>Lasiosphaeria</taxon>
    </lineage>
</organism>
<proteinExistence type="predicted"/>
<dbReference type="AlphaFoldDB" id="A0AA40DZP6"/>
<name>A0AA40DZP6_9PEZI</name>
<dbReference type="PANTHER" id="PTHR34706:SF1">
    <property type="entry name" value="VWFA DOMAIN-CONTAINING PROTEIN"/>
    <property type="match status" value="1"/>
</dbReference>
<feature type="region of interest" description="Disordered" evidence="1">
    <location>
        <begin position="574"/>
        <end position="602"/>
    </location>
</feature>
<evidence type="ECO:0000256" key="1">
    <source>
        <dbReference type="SAM" id="MobiDB-lite"/>
    </source>
</evidence>
<evidence type="ECO:0008006" key="4">
    <source>
        <dbReference type="Google" id="ProtNLM"/>
    </source>
</evidence>
<protein>
    <recommendedName>
        <fullName evidence="4">VWFA domain-containing protein</fullName>
    </recommendedName>
</protein>
<comment type="caution">
    <text evidence="2">The sequence shown here is derived from an EMBL/GenBank/DDBJ whole genome shotgun (WGS) entry which is preliminary data.</text>
</comment>
<dbReference type="RefSeq" id="XP_060296171.1">
    <property type="nucleotide sequence ID" value="XM_060434210.1"/>
</dbReference>
<feature type="region of interest" description="Disordered" evidence="1">
    <location>
        <begin position="278"/>
        <end position="301"/>
    </location>
</feature>
<gene>
    <name evidence="2" type="ORF">B0T26DRAFT_295573</name>
</gene>
<feature type="compositionally biased region" description="Basic and acidic residues" evidence="1">
    <location>
        <begin position="574"/>
        <end position="586"/>
    </location>
</feature>
<reference evidence="2" key="1">
    <citation type="submission" date="2023-06" db="EMBL/GenBank/DDBJ databases">
        <title>Genome-scale phylogeny and comparative genomics of the fungal order Sordariales.</title>
        <authorList>
            <consortium name="Lawrence Berkeley National Laboratory"/>
            <person name="Hensen N."/>
            <person name="Bonometti L."/>
            <person name="Westerberg I."/>
            <person name="Brannstrom I.O."/>
            <person name="Guillou S."/>
            <person name="Cros-Aarteil S."/>
            <person name="Calhoun S."/>
            <person name="Haridas S."/>
            <person name="Kuo A."/>
            <person name="Mondo S."/>
            <person name="Pangilinan J."/>
            <person name="Riley R."/>
            <person name="LaButti K."/>
            <person name="Andreopoulos B."/>
            <person name="Lipzen A."/>
            <person name="Chen C."/>
            <person name="Yanf M."/>
            <person name="Daum C."/>
            <person name="Ng V."/>
            <person name="Clum A."/>
            <person name="Steindorff A."/>
            <person name="Ohm R."/>
            <person name="Martin F."/>
            <person name="Silar P."/>
            <person name="Natvig D."/>
            <person name="Lalanne C."/>
            <person name="Gautier V."/>
            <person name="Ament-velasquez S.L."/>
            <person name="Kruys A."/>
            <person name="Hutchinson M.I."/>
            <person name="Powell A.J."/>
            <person name="Barry K."/>
            <person name="Miller A.N."/>
            <person name="Grigoriev I.V."/>
            <person name="Debuchy R."/>
            <person name="Gladieux P."/>
            <person name="Thoren M.H."/>
            <person name="Johannesson H."/>
        </authorList>
    </citation>
    <scope>NUCLEOTIDE SEQUENCE</scope>
    <source>
        <strain evidence="2">SMH2392-1A</strain>
    </source>
</reference>
<dbReference type="Proteomes" id="UP001172101">
    <property type="component" value="Unassembled WGS sequence"/>
</dbReference>
<feature type="region of interest" description="Disordered" evidence="1">
    <location>
        <begin position="402"/>
        <end position="445"/>
    </location>
</feature>
<dbReference type="EMBL" id="JAUIRO010000004">
    <property type="protein sequence ID" value="KAK0717378.1"/>
    <property type="molecule type" value="Genomic_DNA"/>
</dbReference>
<dbReference type="PANTHER" id="PTHR34706">
    <property type="entry name" value="SLR1338 PROTEIN"/>
    <property type="match status" value="1"/>
</dbReference>
<evidence type="ECO:0000313" key="3">
    <source>
        <dbReference type="Proteomes" id="UP001172101"/>
    </source>
</evidence>
<sequence>MSKTVSDWHKHLRHALRSSDLVTAKILDMVEDYMLQGDPAKRLDASQLATMIKAILTEAKSKVAEEINSGRGYKPPAYFQDAVDREQEVEAAAVRERLTTRGDEPWRDKYKSQAFIDATKEPLGRLVEDLTYSSEYRRELIWDQSSIDDLRLRRGTTIPAGMPLHRGSSSTFRDAHLQPIDDPRKTQIPSDISYANYSSARKLLDDVGWRPGALELPDYFHESHTPVSSSISLRTLVSPSPADGLFISEQPSLPKKTGGSDRSSLSLLKTTAGSWFSSKKRRPTVGTPSPSVPRQVDASVERPGATVIQEAEGTTADPLSPHHVISEEHRFDKFDVYFKKAFLIDNGSSMDEYWLWAMDLVSVLVAFLYGQDDDGMELYFTSSRAPVGSFHEPKQFVEAMSRMKPKPRSRPGRSPCASTPSALPPGSPFIMQTETTSTTSSNQLDQEDIRESLAEILEQWGRKHAKKEKKKLTLIILTDGVWPGISKKETVANEIIRALEKWQDKVPLKEQLGSRGLSIQFVRFGDDPKAIEILNWMDKELSTMNGEQLPDIIDHEPATGNIYKMILGSLDSRYDDDNNRTVRPEDGGSETYPTDEDGQRGDMVSEVARSVHSRSGGSS</sequence>